<dbReference type="PROSITE" id="PS50994">
    <property type="entry name" value="INTEGRASE"/>
    <property type="match status" value="1"/>
</dbReference>
<dbReference type="InterPro" id="IPR001584">
    <property type="entry name" value="Integrase_cat-core"/>
</dbReference>
<gene>
    <name evidence="6" type="ORF">PF002_g11450</name>
    <name evidence="5" type="ORF">PF004_g14067</name>
    <name evidence="4" type="ORF">PF005_g23511</name>
    <name evidence="3" type="ORF">PF011_g15813</name>
</gene>
<dbReference type="Proteomes" id="UP000460718">
    <property type="component" value="Unassembled WGS sequence"/>
</dbReference>
<dbReference type="EMBL" id="QXGC01000883">
    <property type="protein sequence ID" value="KAE9217721.1"/>
    <property type="molecule type" value="Genomic_DNA"/>
</dbReference>
<dbReference type="EMBL" id="QXGD01000523">
    <property type="protein sequence ID" value="KAE9235663.1"/>
    <property type="molecule type" value="Genomic_DNA"/>
</dbReference>
<dbReference type="InterPro" id="IPR039537">
    <property type="entry name" value="Retrotran_Ty1/copia-like"/>
</dbReference>
<feature type="domain" description="Integrase catalytic" evidence="2">
    <location>
        <begin position="289"/>
        <end position="423"/>
    </location>
</feature>
<proteinExistence type="predicted"/>
<dbReference type="Gene3D" id="3.30.420.10">
    <property type="entry name" value="Ribonuclease H-like superfamily/Ribonuclease H"/>
    <property type="match status" value="1"/>
</dbReference>
<sequence length="423" mass="46653">MAVSDAVGGANDLVLENIAKYASPKEDLQAVLLARYNTHRTDHLRQAEELVHFKQLAVNGSTKVYVQGSGRGGRPLEAQLPRKRQTSIPVSGGGRSWGTRSLDSRSGSSRHLGRTPEQLIDAVAVEEGCLLPNGENLRLRLKGSAQFSNIISYGKLYERGYELRNQEGTGALVRRSDRLKLFVVHKDSNHVLGVRVADDDKVDSAVGGAESRVLAAPTEAAVESAPDAQDGSLYHFHLRLGHLAYDTIERIASDPARQDPADGHRATGVCDLHQAQAASQQTVAQGNQRQCTDRSCRRRDLQRHQGSDHAARLEGHRYLINFIDYKTNYCRVFLAKTKDSATKQFENFLVYFEKRINCSVHCLTTDGGGEYKVVDPLCKTAGVRRQVSEADNQASNGKAERMHQTIMGMVRSMIFGSDLPLSF</sequence>
<dbReference type="Proteomes" id="UP000476176">
    <property type="component" value="Unassembled WGS sequence"/>
</dbReference>
<feature type="compositionally biased region" description="Polar residues" evidence="1">
    <location>
        <begin position="98"/>
        <end position="109"/>
    </location>
</feature>
<evidence type="ECO:0000313" key="6">
    <source>
        <dbReference type="EMBL" id="KAE9235663.1"/>
    </source>
</evidence>
<evidence type="ECO:0000313" key="4">
    <source>
        <dbReference type="EMBL" id="KAE9179903.1"/>
    </source>
</evidence>
<evidence type="ECO:0000313" key="9">
    <source>
        <dbReference type="Proteomes" id="UP000460718"/>
    </source>
</evidence>
<dbReference type="EMBL" id="QXGB01002245">
    <property type="protein sequence ID" value="KAE9179903.1"/>
    <property type="molecule type" value="Genomic_DNA"/>
</dbReference>
<evidence type="ECO:0000313" key="3">
    <source>
        <dbReference type="EMBL" id="KAE8996648.1"/>
    </source>
</evidence>
<organism evidence="3 9">
    <name type="scientific">Phytophthora fragariae</name>
    <dbReference type="NCBI Taxonomy" id="53985"/>
    <lineage>
        <taxon>Eukaryota</taxon>
        <taxon>Sar</taxon>
        <taxon>Stramenopiles</taxon>
        <taxon>Oomycota</taxon>
        <taxon>Peronosporomycetes</taxon>
        <taxon>Peronosporales</taxon>
        <taxon>Peronosporaceae</taxon>
        <taxon>Phytophthora</taxon>
    </lineage>
</organism>
<keyword evidence="7" id="KW-1185">Reference proteome</keyword>
<evidence type="ECO:0000313" key="8">
    <source>
        <dbReference type="Proteomes" id="UP000440367"/>
    </source>
</evidence>
<dbReference type="PANTHER" id="PTHR42648">
    <property type="entry name" value="TRANSPOSASE, PUTATIVE-RELATED"/>
    <property type="match status" value="1"/>
</dbReference>
<accession>A0A6A3JTD2</accession>
<reference evidence="9 10" key="1">
    <citation type="submission" date="2018-09" db="EMBL/GenBank/DDBJ databases">
        <title>Genomic investigation of the strawberry pathogen Phytophthora fragariae indicates pathogenicity is determined by transcriptional variation in three key races.</title>
        <authorList>
            <person name="Adams T.M."/>
            <person name="Armitage A.D."/>
            <person name="Sobczyk M.K."/>
            <person name="Bates H.J."/>
            <person name="Dunwell J.M."/>
            <person name="Nellist C.F."/>
            <person name="Harrison R.J."/>
        </authorList>
    </citation>
    <scope>NUCLEOTIDE SEQUENCE [LARGE SCALE GENOMIC DNA]</scope>
    <source>
        <strain evidence="6 8">BC-1</strain>
        <strain evidence="5 10">BC-23</strain>
        <strain evidence="4 7">NOV-27</strain>
        <strain evidence="3 9">SCRP245</strain>
    </source>
</reference>
<dbReference type="Proteomes" id="UP000433483">
    <property type="component" value="Unassembled WGS sequence"/>
</dbReference>
<evidence type="ECO:0000259" key="2">
    <source>
        <dbReference type="PROSITE" id="PS50994"/>
    </source>
</evidence>
<dbReference type="AlphaFoldDB" id="A0A6A3JTD2"/>
<comment type="caution">
    <text evidence="3">The sequence shown here is derived from an EMBL/GenBank/DDBJ whole genome shotgun (WGS) entry which is preliminary data.</text>
</comment>
<dbReference type="GO" id="GO:0003676">
    <property type="term" value="F:nucleic acid binding"/>
    <property type="evidence" value="ECO:0007669"/>
    <property type="project" value="InterPro"/>
</dbReference>
<protein>
    <recommendedName>
        <fullName evidence="2">Integrase catalytic domain-containing protein</fullName>
    </recommendedName>
</protein>
<dbReference type="OrthoDB" id="413361at2759"/>
<evidence type="ECO:0000313" key="7">
    <source>
        <dbReference type="Proteomes" id="UP000433483"/>
    </source>
</evidence>
<evidence type="ECO:0000256" key="1">
    <source>
        <dbReference type="SAM" id="MobiDB-lite"/>
    </source>
</evidence>
<dbReference type="InterPro" id="IPR012337">
    <property type="entry name" value="RNaseH-like_sf"/>
</dbReference>
<dbReference type="InterPro" id="IPR036397">
    <property type="entry name" value="RNaseH_sf"/>
</dbReference>
<dbReference type="GO" id="GO:0015074">
    <property type="term" value="P:DNA integration"/>
    <property type="evidence" value="ECO:0007669"/>
    <property type="project" value="InterPro"/>
</dbReference>
<name>A0A6A3JTD2_9STRA</name>
<dbReference type="EMBL" id="QXFW01001095">
    <property type="protein sequence ID" value="KAE8996648.1"/>
    <property type="molecule type" value="Genomic_DNA"/>
</dbReference>
<dbReference type="SUPFAM" id="SSF53098">
    <property type="entry name" value="Ribonuclease H-like"/>
    <property type="match status" value="1"/>
</dbReference>
<evidence type="ECO:0000313" key="10">
    <source>
        <dbReference type="Proteomes" id="UP000476176"/>
    </source>
</evidence>
<dbReference type="Proteomes" id="UP000440367">
    <property type="component" value="Unassembled WGS sequence"/>
</dbReference>
<dbReference type="PANTHER" id="PTHR42648:SF28">
    <property type="entry name" value="TRANSPOSON-ENCODED PROTEIN WITH RIBONUCLEASE H-LIKE AND RETROVIRUS ZINC FINGER-LIKE DOMAINS"/>
    <property type="match status" value="1"/>
</dbReference>
<feature type="region of interest" description="Disordered" evidence="1">
    <location>
        <begin position="82"/>
        <end position="113"/>
    </location>
</feature>
<evidence type="ECO:0000313" key="5">
    <source>
        <dbReference type="EMBL" id="KAE9217721.1"/>
    </source>
</evidence>